<keyword evidence="1" id="KW-0808">Transferase</keyword>
<dbReference type="OrthoDB" id="455474at2"/>
<organism evidence="1 2">
    <name type="scientific">Gloeothece citriformis (strain PCC 7424)</name>
    <name type="common">Cyanothece sp. (strain PCC 7424)</name>
    <dbReference type="NCBI Taxonomy" id="65393"/>
    <lineage>
        <taxon>Bacteria</taxon>
        <taxon>Bacillati</taxon>
        <taxon>Cyanobacteriota</taxon>
        <taxon>Cyanophyceae</taxon>
        <taxon>Oscillatoriophycideae</taxon>
        <taxon>Chroococcales</taxon>
        <taxon>Aphanothecaceae</taxon>
        <taxon>Gloeothece</taxon>
        <taxon>Gloeothece citriformis</taxon>
    </lineage>
</organism>
<dbReference type="KEGG" id="cyc:PCC7424_0354"/>
<dbReference type="Gene3D" id="3.40.50.300">
    <property type="entry name" value="P-loop containing nucleotide triphosphate hydrolases"/>
    <property type="match status" value="1"/>
</dbReference>
<dbReference type="EMBL" id="CP001291">
    <property type="protein sequence ID" value="ACK68822.1"/>
    <property type="molecule type" value="Genomic_DNA"/>
</dbReference>
<dbReference type="GO" id="GO:0016301">
    <property type="term" value="F:kinase activity"/>
    <property type="evidence" value="ECO:0007669"/>
    <property type="project" value="UniProtKB-KW"/>
</dbReference>
<accession>B7KBZ9</accession>
<name>B7KBZ9_GLOC7</name>
<dbReference type="Proteomes" id="UP000002384">
    <property type="component" value="Chromosome"/>
</dbReference>
<keyword evidence="2" id="KW-1185">Reference proteome</keyword>
<sequence>MEVFHLLKGLSQGKLLTSEELHFLTSTELAHSQRAKAFHLTPENGLDKIKQRVQLFQEIYQPVSQLCHQLGIKNDPLILSTLWELWLPLGIELGDAKQKKGSPYIVGILGGQGTGKTTLTKVIQLILHHLNYNSFGLSIDDIYKPYQERKFLKETEGLIWRGPPGTHDIESGIQVLDQVLQQPESETILIPRFDKSLWNGEGDRIEPEPITPPIDIMLFEGWFVGVRPIDDEVFQSPLSPIAVKNREFARKSNQRLKEYLPLWERLNYLMILYPVNYRLSKQWRKEAEHKMIAQGKMGMNDQEIERFVEYFWTALHPELFITPLTQKSDLVVEINSDRTLGKIYCGRDKS</sequence>
<proteinExistence type="predicted"/>
<protein>
    <submittedName>
        <fullName evidence="1">Glycerate kinase</fullName>
    </submittedName>
</protein>
<dbReference type="HOGENOM" id="CLU_056986_2_0_3"/>
<gene>
    <name evidence="1" type="ordered locus">PCC7424_0354</name>
</gene>
<dbReference type="InterPro" id="IPR027417">
    <property type="entry name" value="P-loop_NTPase"/>
</dbReference>
<dbReference type="SUPFAM" id="SSF52540">
    <property type="entry name" value="P-loop containing nucleoside triphosphate hydrolases"/>
    <property type="match status" value="1"/>
</dbReference>
<keyword evidence="1" id="KW-0418">Kinase</keyword>
<evidence type="ECO:0000313" key="1">
    <source>
        <dbReference type="EMBL" id="ACK68822.1"/>
    </source>
</evidence>
<dbReference type="RefSeq" id="WP_012597772.1">
    <property type="nucleotide sequence ID" value="NC_011729.1"/>
</dbReference>
<dbReference type="eggNOG" id="COG4240">
    <property type="taxonomic scope" value="Bacteria"/>
</dbReference>
<dbReference type="AlphaFoldDB" id="B7KBZ9"/>
<reference evidence="2" key="1">
    <citation type="journal article" date="2011" name="MBio">
        <title>Novel metabolic attributes of the genus Cyanothece, comprising a group of unicellular nitrogen-fixing Cyanobacteria.</title>
        <authorList>
            <person name="Bandyopadhyay A."/>
            <person name="Elvitigala T."/>
            <person name="Welsh E."/>
            <person name="Stockel J."/>
            <person name="Liberton M."/>
            <person name="Min H."/>
            <person name="Sherman L.A."/>
            <person name="Pakrasi H.B."/>
        </authorList>
    </citation>
    <scope>NUCLEOTIDE SEQUENCE [LARGE SCALE GENOMIC DNA]</scope>
    <source>
        <strain evidence="2">PCC 7424</strain>
    </source>
</reference>
<evidence type="ECO:0000313" key="2">
    <source>
        <dbReference type="Proteomes" id="UP000002384"/>
    </source>
</evidence>
<dbReference type="STRING" id="65393.PCC7424_0354"/>